<dbReference type="RefSeq" id="WP_288216091.1">
    <property type="nucleotide sequence ID" value="NZ_LT598670.1"/>
</dbReference>
<evidence type="ECO:0000313" key="3">
    <source>
        <dbReference type="EMBL" id="SBV65226.1"/>
    </source>
</evidence>
<evidence type="ECO:0000256" key="1">
    <source>
        <dbReference type="SAM" id="Phobius"/>
    </source>
</evidence>
<evidence type="ECO:0000313" key="2">
    <source>
        <dbReference type="EMBL" id="SBV64437.1"/>
    </source>
</evidence>
<reference evidence="3" key="1">
    <citation type="submission" date="2016-04" db="EMBL/GenBank/DDBJ databases">
        <authorList>
            <person name="Evans L.H."/>
            <person name="Alamgir A."/>
            <person name="Owens N."/>
            <person name="Weber N.D."/>
            <person name="Virtaneva K."/>
            <person name="Barbian K."/>
            <person name="Babar A."/>
            <person name="Rosenke K."/>
        </authorList>
    </citation>
    <scope>NUCLEOTIDE SEQUENCE</scope>
    <source>
        <strain evidence="2">86-2</strain>
        <strain evidence="3">92-3</strain>
    </source>
</reference>
<dbReference type="AlphaFoldDB" id="A0A212IEF6"/>
<feature type="transmembrane region" description="Helical" evidence="1">
    <location>
        <begin position="45"/>
        <end position="70"/>
    </location>
</feature>
<feature type="transmembrane region" description="Helical" evidence="1">
    <location>
        <begin position="82"/>
        <end position="101"/>
    </location>
</feature>
<keyword evidence="1" id="KW-0472">Membrane</keyword>
<accession>A0A212IEF6</accession>
<dbReference type="EMBL" id="FLUB01000018">
    <property type="protein sequence ID" value="SBV65226.1"/>
    <property type="molecule type" value="Genomic_DNA"/>
</dbReference>
<name>A0A212IEF6_9ENTR</name>
<organism evidence="3">
    <name type="scientific">uncultured Citrobacter sp</name>
    <dbReference type="NCBI Taxonomy" id="200446"/>
    <lineage>
        <taxon>Bacteria</taxon>
        <taxon>Pseudomonadati</taxon>
        <taxon>Pseudomonadota</taxon>
        <taxon>Gammaproteobacteria</taxon>
        <taxon>Enterobacterales</taxon>
        <taxon>Enterobacteriaceae</taxon>
        <taxon>Citrobacter</taxon>
        <taxon>environmental samples</taxon>
    </lineage>
</organism>
<gene>
    <name evidence="2" type="ORF">KL86CIT2_360029</name>
    <name evidence="3" type="ORF">KM92CIT3_60259</name>
</gene>
<keyword evidence="1" id="KW-0812">Transmembrane</keyword>
<feature type="transmembrane region" description="Helical" evidence="1">
    <location>
        <begin position="21"/>
        <end position="39"/>
    </location>
</feature>
<proteinExistence type="predicted"/>
<sequence length="135" mass="15414">MFKSFSCDWLKMALVQVLRSGWSIVILVGLSLFICSFTGRQAFMVWWLALSGVVLVGFSIFLGNLPYRLLKPEMHISRHACFWSWVVWGVGFVLICLSPLYASQLYLLFLEPLGAATGFLFCQWVARKGLLVWIQ</sequence>
<protein>
    <submittedName>
        <fullName evidence="3">Uncharacterized protein</fullName>
    </submittedName>
</protein>
<feature type="transmembrane region" description="Helical" evidence="1">
    <location>
        <begin position="107"/>
        <end position="126"/>
    </location>
</feature>
<keyword evidence="1" id="KW-1133">Transmembrane helix</keyword>
<dbReference type="EMBL" id="FLUA01000034">
    <property type="protein sequence ID" value="SBV64437.1"/>
    <property type="molecule type" value="Genomic_DNA"/>
</dbReference>